<protein>
    <recommendedName>
        <fullName evidence="8 10">Adenylate kinase</fullName>
        <shortName evidence="8">AK</shortName>
        <ecNumber evidence="8 10">2.7.4.3</ecNumber>
    </recommendedName>
    <alternativeName>
        <fullName evidence="8">ATP-AMP transphosphorylase</fullName>
    </alternativeName>
    <alternativeName>
        <fullName evidence="8">ATP:AMP phosphotransferase</fullName>
    </alternativeName>
    <alternativeName>
        <fullName evidence="8">Adenylate monophosphate kinase</fullName>
    </alternativeName>
</protein>
<keyword evidence="7 8" id="KW-0067">ATP-binding</keyword>
<evidence type="ECO:0000256" key="9">
    <source>
        <dbReference type="RuleBase" id="RU003330"/>
    </source>
</evidence>
<comment type="domain">
    <text evidence="8">Consists of three domains, a large central CORE domain and two small peripheral domains, NMPbind and LID, which undergo movements during catalysis. The LID domain closes over the site of phosphoryl transfer upon ATP binding. Assembling and dissambling the active center during each catalytic cycle provides an effective means to prevent ATP hydrolysis. Some bacteria have evolved a zinc-coordinating structure that stabilizes the LID domain.</text>
</comment>
<evidence type="ECO:0000313" key="12">
    <source>
        <dbReference type="EMBL" id="SFI35088.1"/>
    </source>
</evidence>
<dbReference type="GO" id="GO:0005524">
    <property type="term" value="F:ATP binding"/>
    <property type="evidence" value="ECO:0007669"/>
    <property type="project" value="UniProtKB-UniRule"/>
</dbReference>
<keyword evidence="3 8" id="KW-0545">Nucleotide biosynthesis</keyword>
<evidence type="ECO:0000256" key="6">
    <source>
        <dbReference type="ARBA" id="ARBA00022833"/>
    </source>
</evidence>
<feature type="binding site" evidence="8">
    <location>
        <begin position="57"/>
        <end position="59"/>
    </location>
    <ligand>
        <name>AMP</name>
        <dbReference type="ChEBI" id="CHEBI:456215"/>
    </ligand>
</feature>
<feature type="binding site" evidence="8">
    <location>
        <begin position="136"/>
        <end position="137"/>
    </location>
    <ligand>
        <name>ATP</name>
        <dbReference type="ChEBI" id="CHEBI:30616"/>
    </ligand>
</feature>
<dbReference type="InterPro" id="IPR006259">
    <property type="entry name" value="Adenyl_kin_sub"/>
</dbReference>
<feature type="binding site" evidence="8">
    <location>
        <position position="31"/>
    </location>
    <ligand>
        <name>AMP</name>
        <dbReference type="ChEBI" id="CHEBI:456215"/>
    </ligand>
</feature>
<dbReference type="NCBIfam" id="TIGR01351">
    <property type="entry name" value="adk"/>
    <property type="match status" value="1"/>
</dbReference>
<dbReference type="HAMAP" id="MF_00235">
    <property type="entry name" value="Adenylate_kinase_Adk"/>
    <property type="match status" value="1"/>
</dbReference>
<keyword evidence="4 8" id="KW-0547">Nucleotide-binding</keyword>
<dbReference type="CDD" id="cd01428">
    <property type="entry name" value="ADK"/>
    <property type="match status" value="1"/>
</dbReference>
<reference evidence="13" key="1">
    <citation type="submission" date="2016-10" db="EMBL/GenBank/DDBJ databases">
        <authorList>
            <person name="Varghese N."/>
            <person name="Submissions S."/>
        </authorList>
    </citation>
    <scope>NUCLEOTIDE SEQUENCE [LARGE SCALE GENOMIC DNA]</scope>
    <source>
        <strain evidence="13">Z-7934</strain>
    </source>
</reference>
<evidence type="ECO:0000313" key="13">
    <source>
        <dbReference type="Proteomes" id="UP000199287"/>
    </source>
</evidence>
<dbReference type="NCBIfam" id="NF011100">
    <property type="entry name" value="PRK14527.1"/>
    <property type="match status" value="1"/>
</dbReference>
<keyword evidence="5 8" id="KW-0418">Kinase</keyword>
<comment type="subunit">
    <text evidence="8 10">Monomer.</text>
</comment>
<dbReference type="InterPro" id="IPR033690">
    <property type="entry name" value="Adenylat_kinase_CS"/>
</dbReference>
<keyword evidence="1 8" id="KW-0808">Transferase</keyword>
<gene>
    <name evidence="8" type="primary">adk</name>
    <name evidence="12" type="ORF">SAMN05192551_11324</name>
</gene>
<dbReference type="GO" id="GO:0044209">
    <property type="term" value="P:AMP salvage"/>
    <property type="evidence" value="ECO:0007669"/>
    <property type="project" value="UniProtKB-UniRule"/>
</dbReference>
<dbReference type="Pfam" id="PF05191">
    <property type="entry name" value="ADK_lid"/>
    <property type="match status" value="1"/>
</dbReference>
<dbReference type="NCBIfam" id="NF001380">
    <property type="entry name" value="PRK00279.1-2"/>
    <property type="match status" value="1"/>
</dbReference>
<dbReference type="GO" id="GO:0004017">
    <property type="term" value="F:AMP kinase activity"/>
    <property type="evidence" value="ECO:0007669"/>
    <property type="project" value="UniProtKB-UniRule"/>
</dbReference>
<proteinExistence type="inferred from homology"/>
<dbReference type="NCBIfam" id="NF001381">
    <property type="entry name" value="PRK00279.1-3"/>
    <property type="match status" value="1"/>
</dbReference>
<dbReference type="Proteomes" id="UP000199287">
    <property type="component" value="Unassembled WGS sequence"/>
</dbReference>
<dbReference type="FunFam" id="3.40.50.300:FF:000106">
    <property type="entry name" value="Adenylate kinase mitochondrial"/>
    <property type="match status" value="1"/>
</dbReference>
<dbReference type="Pfam" id="PF00406">
    <property type="entry name" value="ADK"/>
    <property type="match status" value="1"/>
</dbReference>
<accession>A0A1I3HH41</accession>
<dbReference type="RefSeq" id="WP_093373716.1">
    <property type="nucleotide sequence ID" value="NZ_FOQA01000013.1"/>
</dbReference>
<feature type="binding site" evidence="8">
    <location>
        <position position="199"/>
    </location>
    <ligand>
        <name>ATP</name>
        <dbReference type="ChEBI" id="CHEBI:30616"/>
    </ligand>
</feature>
<feature type="binding site" evidence="8">
    <location>
        <position position="150"/>
    </location>
    <ligand>
        <name>Zn(2+)</name>
        <dbReference type="ChEBI" id="CHEBI:29105"/>
        <note>structural</note>
    </ligand>
</feature>
<evidence type="ECO:0000256" key="3">
    <source>
        <dbReference type="ARBA" id="ARBA00022727"/>
    </source>
</evidence>
<dbReference type="EC" id="2.7.4.3" evidence="8 10"/>
<dbReference type="GO" id="GO:0005737">
    <property type="term" value="C:cytoplasm"/>
    <property type="evidence" value="ECO:0007669"/>
    <property type="project" value="UniProtKB-SubCell"/>
</dbReference>
<feature type="binding site" evidence="8">
    <location>
        <position position="133"/>
    </location>
    <ligand>
        <name>Zn(2+)</name>
        <dbReference type="ChEBI" id="CHEBI:29105"/>
        <note>structural</note>
    </ligand>
</feature>
<feature type="region of interest" description="LID" evidence="8">
    <location>
        <begin position="126"/>
        <end position="163"/>
    </location>
</feature>
<dbReference type="AlphaFoldDB" id="A0A1I3HH41"/>
<evidence type="ECO:0000259" key="11">
    <source>
        <dbReference type="Pfam" id="PF05191"/>
    </source>
</evidence>
<feature type="region of interest" description="NMP" evidence="8">
    <location>
        <begin position="30"/>
        <end position="59"/>
    </location>
</feature>
<comment type="caution">
    <text evidence="8">Lacks conserved residue(s) required for the propagation of feature annotation.</text>
</comment>
<dbReference type="OrthoDB" id="9805030at2"/>
<dbReference type="STRING" id="69895.SAMN05192551_11324"/>
<keyword evidence="13" id="KW-1185">Reference proteome</keyword>
<feature type="binding site" evidence="8">
    <location>
        <begin position="85"/>
        <end position="88"/>
    </location>
    <ligand>
        <name>AMP</name>
        <dbReference type="ChEBI" id="CHEBI:456215"/>
    </ligand>
</feature>
<feature type="binding site" evidence="8">
    <location>
        <position position="130"/>
    </location>
    <ligand>
        <name>Zn(2+)</name>
        <dbReference type="ChEBI" id="CHEBI:29105"/>
        <note>structural</note>
    </ligand>
</feature>
<comment type="catalytic activity">
    <reaction evidence="8 10">
        <text>AMP + ATP = 2 ADP</text>
        <dbReference type="Rhea" id="RHEA:12973"/>
        <dbReference type="ChEBI" id="CHEBI:30616"/>
        <dbReference type="ChEBI" id="CHEBI:456215"/>
        <dbReference type="ChEBI" id="CHEBI:456216"/>
        <dbReference type="EC" id="2.7.4.3"/>
    </reaction>
</comment>
<comment type="pathway">
    <text evidence="8">Purine metabolism; AMP biosynthesis via salvage pathway; AMP from ADP: step 1/1.</text>
</comment>
<dbReference type="PROSITE" id="PS00113">
    <property type="entry name" value="ADENYLATE_KINASE"/>
    <property type="match status" value="1"/>
</dbReference>
<feature type="binding site" evidence="8">
    <location>
        <position position="127"/>
    </location>
    <ligand>
        <name>ATP</name>
        <dbReference type="ChEBI" id="CHEBI:30616"/>
    </ligand>
</feature>
<dbReference type="GO" id="GO:0008270">
    <property type="term" value="F:zinc ion binding"/>
    <property type="evidence" value="ECO:0007669"/>
    <property type="project" value="UniProtKB-UniRule"/>
</dbReference>
<feature type="domain" description="Adenylate kinase active site lid" evidence="11">
    <location>
        <begin position="127"/>
        <end position="162"/>
    </location>
</feature>
<feature type="binding site" evidence="8">
    <location>
        <position position="36"/>
    </location>
    <ligand>
        <name>AMP</name>
        <dbReference type="ChEBI" id="CHEBI:456215"/>
    </ligand>
</feature>
<dbReference type="EMBL" id="FOQA01000013">
    <property type="protein sequence ID" value="SFI35088.1"/>
    <property type="molecule type" value="Genomic_DNA"/>
</dbReference>
<dbReference type="InterPro" id="IPR000850">
    <property type="entry name" value="Adenylat/UMP-CMP_kin"/>
</dbReference>
<sequence>MRIILLGPPNAGKGTQAKKMVNDLGIPQISTGDIFRKNIKEGTPLGVKAKNYLDEGLLVPDELVVEIVKDRLDQEDCKNGFLLDGFPRTVVQAEALDNYLDSHGLNLDVVLNIHVEKDVLIERAVGRRVCKNCGATYHIAFQPVKEAGICDACGGEVAQRDDDKKETAEKRIKVYFDETEPLIEYYKLKDLLKTIDGEKAIETVSHSIMMAVKEISQ</sequence>
<dbReference type="InterPro" id="IPR007862">
    <property type="entry name" value="Adenylate_kinase_lid-dom"/>
</dbReference>
<dbReference type="InterPro" id="IPR027417">
    <property type="entry name" value="P-loop_NTPase"/>
</dbReference>
<feature type="binding site" evidence="8">
    <location>
        <position position="171"/>
    </location>
    <ligand>
        <name>AMP</name>
        <dbReference type="ChEBI" id="CHEBI:456215"/>
    </ligand>
</feature>
<dbReference type="PANTHER" id="PTHR23359">
    <property type="entry name" value="NUCLEOTIDE KINASE"/>
    <property type="match status" value="1"/>
</dbReference>
<keyword evidence="8" id="KW-0963">Cytoplasm</keyword>
<feature type="binding site" evidence="8">
    <location>
        <position position="92"/>
    </location>
    <ligand>
        <name>AMP</name>
        <dbReference type="ChEBI" id="CHEBI:456215"/>
    </ligand>
</feature>
<dbReference type="SUPFAM" id="SSF52540">
    <property type="entry name" value="P-loop containing nucleoside triphosphate hydrolases"/>
    <property type="match status" value="1"/>
</dbReference>
<keyword evidence="2 8" id="KW-0479">Metal-binding</keyword>
<feature type="binding site" evidence="8">
    <location>
        <position position="153"/>
    </location>
    <ligand>
        <name>Zn(2+)</name>
        <dbReference type="ChEBI" id="CHEBI:29105"/>
        <note>structural</note>
    </ligand>
</feature>
<evidence type="ECO:0000256" key="10">
    <source>
        <dbReference type="RuleBase" id="RU003331"/>
    </source>
</evidence>
<feature type="binding site" evidence="8">
    <location>
        <position position="160"/>
    </location>
    <ligand>
        <name>AMP</name>
        <dbReference type="ChEBI" id="CHEBI:456215"/>
    </ligand>
</feature>
<evidence type="ECO:0000256" key="1">
    <source>
        <dbReference type="ARBA" id="ARBA00022679"/>
    </source>
</evidence>
<evidence type="ECO:0000256" key="7">
    <source>
        <dbReference type="ARBA" id="ARBA00022840"/>
    </source>
</evidence>
<evidence type="ECO:0000256" key="4">
    <source>
        <dbReference type="ARBA" id="ARBA00022741"/>
    </source>
</evidence>
<dbReference type="Gene3D" id="3.40.50.300">
    <property type="entry name" value="P-loop containing nucleotide triphosphate hydrolases"/>
    <property type="match status" value="1"/>
</dbReference>
<comment type="similarity">
    <text evidence="8 9">Belongs to the adenylate kinase family.</text>
</comment>
<organism evidence="12 13">
    <name type="scientific">Tindallia magadiensis</name>
    <dbReference type="NCBI Taxonomy" id="69895"/>
    <lineage>
        <taxon>Bacteria</taxon>
        <taxon>Bacillati</taxon>
        <taxon>Bacillota</taxon>
        <taxon>Clostridia</taxon>
        <taxon>Peptostreptococcales</taxon>
        <taxon>Tindalliaceae</taxon>
        <taxon>Tindallia</taxon>
    </lineage>
</organism>
<evidence type="ECO:0000256" key="2">
    <source>
        <dbReference type="ARBA" id="ARBA00022723"/>
    </source>
</evidence>
<dbReference type="PRINTS" id="PR00094">
    <property type="entry name" value="ADENYLTKNASE"/>
</dbReference>
<comment type="function">
    <text evidence="8">Catalyzes the reversible transfer of the terminal phosphate group between ATP and AMP. Plays an important role in cellular energy homeostasis and in adenine nucleotide metabolism.</text>
</comment>
<comment type="subcellular location">
    <subcellularLocation>
        <location evidence="8 10">Cytoplasm</location>
    </subcellularLocation>
</comment>
<evidence type="ECO:0000256" key="5">
    <source>
        <dbReference type="ARBA" id="ARBA00022777"/>
    </source>
</evidence>
<name>A0A1I3HH41_9FIRM</name>
<evidence type="ECO:0000256" key="8">
    <source>
        <dbReference type="HAMAP-Rule" id="MF_00235"/>
    </source>
</evidence>
<keyword evidence="6 8" id="KW-0862">Zinc</keyword>
<dbReference type="UniPathway" id="UPA00588">
    <property type="reaction ID" value="UER00649"/>
</dbReference>